<gene>
    <name evidence="2" type="ORF">PoB_007147800</name>
</gene>
<reference evidence="2 3" key="1">
    <citation type="journal article" date="2021" name="Elife">
        <title>Chloroplast acquisition without the gene transfer in kleptoplastic sea slugs, Plakobranchus ocellatus.</title>
        <authorList>
            <person name="Maeda T."/>
            <person name="Takahashi S."/>
            <person name="Yoshida T."/>
            <person name="Shimamura S."/>
            <person name="Takaki Y."/>
            <person name="Nagai Y."/>
            <person name="Toyoda A."/>
            <person name="Suzuki Y."/>
            <person name="Arimoto A."/>
            <person name="Ishii H."/>
            <person name="Satoh N."/>
            <person name="Nishiyama T."/>
            <person name="Hasebe M."/>
            <person name="Maruyama T."/>
            <person name="Minagawa J."/>
            <person name="Obokata J."/>
            <person name="Shigenobu S."/>
        </authorList>
    </citation>
    <scope>NUCLEOTIDE SEQUENCE [LARGE SCALE GENOMIC DNA]</scope>
</reference>
<name>A0AAV4DL10_9GAST</name>
<organism evidence="2 3">
    <name type="scientific">Plakobranchus ocellatus</name>
    <dbReference type="NCBI Taxonomy" id="259542"/>
    <lineage>
        <taxon>Eukaryota</taxon>
        <taxon>Metazoa</taxon>
        <taxon>Spiralia</taxon>
        <taxon>Lophotrochozoa</taxon>
        <taxon>Mollusca</taxon>
        <taxon>Gastropoda</taxon>
        <taxon>Heterobranchia</taxon>
        <taxon>Euthyneura</taxon>
        <taxon>Panpulmonata</taxon>
        <taxon>Sacoglossa</taxon>
        <taxon>Placobranchoidea</taxon>
        <taxon>Plakobranchidae</taxon>
        <taxon>Plakobranchus</taxon>
    </lineage>
</organism>
<evidence type="ECO:0000256" key="1">
    <source>
        <dbReference type="SAM" id="MobiDB-lite"/>
    </source>
</evidence>
<evidence type="ECO:0000313" key="3">
    <source>
        <dbReference type="Proteomes" id="UP000735302"/>
    </source>
</evidence>
<sequence>MFHLFSLGKQSEPAQKYLIEVKTRPLPVHNVLRQARAASGGARTRDRRVPADLRADSLATVLPTPRIERQCPPNKLEWPSGLLDGQSLRKNLPADLFRLAGLSDTLLLMQCLSYGPLETSKAVAWRTGETRKDSAVYDRKRCHVCAADNNIIIQQACGGAICTESPARDAAGSMGRQARVTLGWKDKRGMSAIATASRDMPCWDWGNTPTAYRLAKSDSSTHNPNILGSDSVAGRYNSKKNIKHITFLSTASPQQGDLRLSGEGGGGETRTRNRGARKSETRTSHSCIGSIDRLKSQKALMLMQLACQRLSLACSGRVDTWTTVSPHFTGRVHYLRTKNHLHQTKRYRVVRRTEYISTSFQNPKMPMDSMKSYLKIIGENMVYTNYRAGSRTSEGRSSMESQEGKAFLKLTNFCNLRVKMWSLLALK</sequence>
<comment type="caution">
    <text evidence="2">The sequence shown here is derived from an EMBL/GenBank/DDBJ whole genome shotgun (WGS) entry which is preliminary data.</text>
</comment>
<dbReference type="AlphaFoldDB" id="A0AAV4DL10"/>
<keyword evidence="3" id="KW-1185">Reference proteome</keyword>
<dbReference type="Proteomes" id="UP000735302">
    <property type="component" value="Unassembled WGS sequence"/>
</dbReference>
<accession>A0AAV4DL10</accession>
<protein>
    <submittedName>
        <fullName evidence="2">Uncharacterized protein</fullName>
    </submittedName>
</protein>
<proteinExistence type="predicted"/>
<dbReference type="EMBL" id="BLXT01007988">
    <property type="protein sequence ID" value="GFO44973.1"/>
    <property type="molecule type" value="Genomic_DNA"/>
</dbReference>
<feature type="region of interest" description="Disordered" evidence="1">
    <location>
        <begin position="253"/>
        <end position="283"/>
    </location>
</feature>
<evidence type="ECO:0000313" key="2">
    <source>
        <dbReference type="EMBL" id="GFO44973.1"/>
    </source>
</evidence>